<dbReference type="AlphaFoldDB" id="A0A085M618"/>
<dbReference type="Proteomes" id="UP000030758">
    <property type="component" value="Unassembled WGS sequence"/>
</dbReference>
<evidence type="ECO:0000313" key="2">
    <source>
        <dbReference type="EMBL" id="KFD52664.1"/>
    </source>
</evidence>
<evidence type="ECO:0000256" key="1">
    <source>
        <dbReference type="SAM" id="MobiDB-lite"/>
    </source>
</evidence>
<evidence type="ECO:0000313" key="4">
    <source>
        <dbReference type="Proteomes" id="UP000030764"/>
    </source>
</evidence>
<dbReference type="Proteomes" id="UP000030764">
    <property type="component" value="Unassembled WGS sequence"/>
</dbReference>
<dbReference type="EMBL" id="KL363225">
    <property type="protein sequence ID" value="KFD52664.1"/>
    <property type="molecule type" value="Genomic_DNA"/>
</dbReference>
<protein>
    <submittedName>
        <fullName evidence="2">Uncharacterized protein</fullName>
    </submittedName>
</protein>
<accession>A0A085M618</accession>
<proteinExistence type="predicted"/>
<reference evidence="2 4" key="1">
    <citation type="journal article" date="2014" name="Nat. Genet.">
        <title>Genome and transcriptome of the porcine whipworm Trichuris suis.</title>
        <authorList>
            <person name="Jex A.R."/>
            <person name="Nejsum P."/>
            <person name="Schwarz E.M."/>
            <person name="Hu L."/>
            <person name="Young N.D."/>
            <person name="Hall R.S."/>
            <person name="Korhonen P.K."/>
            <person name="Liao S."/>
            <person name="Thamsborg S."/>
            <person name="Xia J."/>
            <person name="Xu P."/>
            <person name="Wang S."/>
            <person name="Scheerlinck J.P."/>
            <person name="Hofmann A."/>
            <person name="Sternberg P.W."/>
            <person name="Wang J."/>
            <person name="Gasser R.B."/>
        </authorList>
    </citation>
    <scope>NUCLEOTIDE SEQUENCE [LARGE SCALE GENOMIC DNA]</scope>
    <source>
        <strain evidence="3">DCEP-RM93F</strain>
        <strain evidence="2">DCEP-RM93M</strain>
    </source>
</reference>
<gene>
    <name evidence="2" type="ORF">M513_06511</name>
    <name evidence="3" type="ORF">M514_06511</name>
</gene>
<keyword evidence="4" id="KW-1185">Reference proteome</keyword>
<feature type="region of interest" description="Disordered" evidence="1">
    <location>
        <begin position="1"/>
        <end position="29"/>
    </location>
</feature>
<organism evidence="2 4">
    <name type="scientific">Trichuris suis</name>
    <name type="common">pig whipworm</name>
    <dbReference type="NCBI Taxonomy" id="68888"/>
    <lineage>
        <taxon>Eukaryota</taxon>
        <taxon>Metazoa</taxon>
        <taxon>Ecdysozoa</taxon>
        <taxon>Nematoda</taxon>
        <taxon>Enoplea</taxon>
        <taxon>Dorylaimia</taxon>
        <taxon>Trichinellida</taxon>
        <taxon>Trichuridae</taxon>
        <taxon>Trichuris</taxon>
    </lineage>
</organism>
<name>A0A085M618_9BILA</name>
<sequence>MGNAKAIQRASDTEEGRGQLFQDVPGAPNGTGVWQEAEVVESCYFAHLNLEADSVVQFVNGMINELCKRKLLARRRRITLEETVRFVQFDEKIHGASGGGIMQE</sequence>
<dbReference type="EMBL" id="KL367565">
    <property type="protein sequence ID" value="KFD63832.1"/>
    <property type="molecule type" value="Genomic_DNA"/>
</dbReference>
<evidence type="ECO:0000313" key="3">
    <source>
        <dbReference type="EMBL" id="KFD63832.1"/>
    </source>
</evidence>